<gene>
    <name evidence="2" type="ORF">SSX86_028885</name>
</gene>
<dbReference type="Proteomes" id="UP001408789">
    <property type="component" value="Unassembled WGS sequence"/>
</dbReference>
<name>A0AAP0GKW9_9ASTR</name>
<sequence length="227" mass="25055">MKAFMGLGSKPKEDKCPAFTNCTIKVQSKNSWQDTVDTLVKSFEGVAAFRTDGDKINISGYLHPPQLLKNLKKVGKKAEIQNWQYGQCSNNLFEKKEPPPANDNENGAAAAGGYPLYPRYPNVYGNGYGNGYPNAYGNGYGNGYPNGYANGYENGYGYCYNNSFPRIERNYGYSHLECSGTAQECNAHHMEQPVKSEKSYSSIPKKITGSKKNPMSGKNVPKCCTLM</sequence>
<reference evidence="2 3" key="1">
    <citation type="submission" date="2024-04" db="EMBL/GenBank/DDBJ databases">
        <title>The reference genome of an endangered Asteraceae, Deinandra increscens subsp. villosa, native to the Central Coast of California.</title>
        <authorList>
            <person name="Guilliams M."/>
            <person name="Hasenstab-Lehman K."/>
            <person name="Meyer R."/>
            <person name="Mcevoy S."/>
        </authorList>
    </citation>
    <scope>NUCLEOTIDE SEQUENCE [LARGE SCALE GENOMIC DNA]</scope>
    <source>
        <tissue evidence="2">Leaf</tissue>
    </source>
</reference>
<comment type="caution">
    <text evidence="2">The sequence shown here is derived from an EMBL/GenBank/DDBJ whole genome shotgun (WGS) entry which is preliminary data.</text>
</comment>
<feature type="compositionally biased region" description="Basic and acidic residues" evidence="1">
    <location>
        <begin position="189"/>
        <end position="198"/>
    </location>
</feature>
<evidence type="ECO:0000256" key="1">
    <source>
        <dbReference type="SAM" id="MobiDB-lite"/>
    </source>
</evidence>
<dbReference type="AlphaFoldDB" id="A0AAP0GKW9"/>
<organism evidence="2 3">
    <name type="scientific">Deinandra increscens subsp. villosa</name>
    <dbReference type="NCBI Taxonomy" id="3103831"/>
    <lineage>
        <taxon>Eukaryota</taxon>
        <taxon>Viridiplantae</taxon>
        <taxon>Streptophyta</taxon>
        <taxon>Embryophyta</taxon>
        <taxon>Tracheophyta</taxon>
        <taxon>Spermatophyta</taxon>
        <taxon>Magnoliopsida</taxon>
        <taxon>eudicotyledons</taxon>
        <taxon>Gunneridae</taxon>
        <taxon>Pentapetalae</taxon>
        <taxon>asterids</taxon>
        <taxon>campanulids</taxon>
        <taxon>Asterales</taxon>
        <taxon>Asteraceae</taxon>
        <taxon>Asteroideae</taxon>
        <taxon>Heliantheae alliance</taxon>
        <taxon>Madieae</taxon>
        <taxon>Madiinae</taxon>
        <taxon>Deinandra</taxon>
    </lineage>
</organism>
<feature type="region of interest" description="Disordered" evidence="1">
    <location>
        <begin position="189"/>
        <end position="220"/>
    </location>
</feature>
<proteinExistence type="predicted"/>
<evidence type="ECO:0000313" key="3">
    <source>
        <dbReference type="Proteomes" id="UP001408789"/>
    </source>
</evidence>
<keyword evidence="3" id="KW-1185">Reference proteome</keyword>
<protein>
    <submittedName>
        <fullName evidence="2">Uncharacterized protein</fullName>
    </submittedName>
</protein>
<dbReference type="EMBL" id="JBCNJP010000027">
    <property type="protein sequence ID" value="KAK9052257.1"/>
    <property type="molecule type" value="Genomic_DNA"/>
</dbReference>
<evidence type="ECO:0000313" key="2">
    <source>
        <dbReference type="EMBL" id="KAK9052257.1"/>
    </source>
</evidence>
<accession>A0AAP0GKW9</accession>